<comment type="cofactor">
    <cofactor evidence="1">
        <name>Mg(2+)</name>
        <dbReference type="ChEBI" id="CHEBI:18420"/>
    </cofactor>
</comment>
<keyword evidence="6" id="KW-0520">NAD</keyword>
<dbReference type="PROSITE" id="PS50106">
    <property type="entry name" value="PDZ"/>
    <property type="match status" value="1"/>
</dbReference>
<evidence type="ECO:0000256" key="6">
    <source>
        <dbReference type="ARBA" id="ARBA00023027"/>
    </source>
</evidence>
<evidence type="ECO:0000259" key="8">
    <source>
        <dbReference type="PROSITE" id="PS50003"/>
    </source>
</evidence>
<dbReference type="OrthoDB" id="2157866at2759"/>
<evidence type="ECO:0000256" key="3">
    <source>
        <dbReference type="ARBA" id="ARBA00022723"/>
    </source>
</evidence>
<dbReference type="Gene3D" id="3.90.79.10">
    <property type="entry name" value="Nucleoside Triphosphate Pyrophosphohydrolase"/>
    <property type="match status" value="1"/>
</dbReference>
<feature type="domain" description="PH" evidence="8">
    <location>
        <begin position="1350"/>
        <end position="1452"/>
    </location>
</feature>
<gene>
    <name evidence="12" type="ORF">DUI87_05019</name>
</gene>
<dbReference type="GO" id="GO:0016787">
    <property type="term" value="F:hydrolase activity"/>
    <property type="evidence" value="ECO:0007669"/>
    <property type="project" value="UniProtKB-KW"/>
</dbReference>
<proteinExistence type="predicted"/>
<evidence type="ECO:0000256" key="5">
    <source>
        <dbReference type="ARBA" id="ARBA00022842"/>
    </source>
</evidence>
<dbReference type="SUPFAM" id="SSF55811">
    <property type="entry name" value="Nudix"/>
    <property type="match status" value="1"/>
</dbReference>
<dbReference type="InterPro" id="IPR001849">
    <property type="entry name" value="PH_domain"/>
</dbReference>
<dbReference type="EC" id="3.6.1.22" evidence="2"/>
<dbReference type="SMART" id="SM00233">
    <property type="entry name" value="PH"/>
    <property type="match status" value="2"/>
</dbReference>
<evidence type="ECO:0000256" key="2">
    <source>
        <dbReference type="ARBA" id="ARBA00012381"/>
    </source>
</evidence>
<dbReference type="CDD" id="cd03429">
    <property type="entry name" value="NUDIX_NADH_pyrophosphatase_Nudt13"/>
    <property type="match status" value="1"/>
</dbReference>
<dbReference type="InterPro" id="IPR036034">
    <property type="entry name" value="PDZ_sf"/>
</dbReference>
<dbReference type="InterPro" id="IPR015797">
    <property type="entry name" value="NUDIX_hydrolase-like_dom_sf"/>
</dbReference>
<dbReference type="CDD" id="cd00136">
    <property type="entry name" value="PDZ_canonical"/>
    <property type="match status" value="1"/>
</dbReference>
<evidence type="ECO:0000259" key="11">
    <source>
        <dbReference type="PROSITE" id="PS51462"/>
    </source>
</evidence>
<reference evidence="12 13" key="1">
    <citation type="submission" date="2018-07" db="EMBL/GenBank/DDBJ databases">
        <title>A high quality draft genome assembly of the barn swallow (H. rustica rustica).</title>
        <authorList>
            <person name="Formenti G."/>
            <person name="Chiara M."/>
            <person name="Poveda L."/>
            <person name="Francoijs K.-J."/>
            <person name="Bonisoli-Alquati A."/>
            <person name="Canova L."/>
            <person name="Gianfranceschi L."/>
            <person name="Horner D.S."/>
            <person name="Saino N."/>
        </authorList>
    </citation>
    <scope>NUCLEOTIDE SEQUENCE [LARGE SCALE GENOMIC DNA]</scope>
    <source>
        <strain evidence="12">Chelidonia</strain>
        <tissue evidence="12">Blood</tissue>
    </source>
</reference>
<feature type="region of interest" description="Disordered" evidence="7">
    <location>
        <begin position="335"/>
        <end position="382"/>
    </location>
</feature>
<dbReference type="InterPro" id="IPR015376">
    <property type="entry name" value="Znr_NADH_PPase"/>
</dbReference>
<dbReference type="Pfam" id="PF00595">
    <property type="entry name" value="PDZ"/>
    <property type="match status" value="1"/>
</dbReference>
<dbReference type="InterPro" id="IPR000086">
    <property type="entry name" value="NUDIX_hydrolase_dom"/>
</dbReference>
<dbReference type="Pfam" id="PF00078">
    <property type="entry name" value="RVT_1"/>
    <property type="match status" value="1"/>
</dbReference>
<accession>A0A3M0KXV8</accession>
<dbReference type="PROSITE" id="PS51462">
    <property type="entry name" value="NUDIX"/>
    <property type="match status" value="1"/>
</dbReference>
<feature type="compositionally biased region" description="Low complexity" evidence="7">
    <location>
        <begin position="1187"/>
        <end position="1201"/>
    </location>
</feature>
<dbReference type="InterPro" id="IPR001478">
    <property type="entry name" value="PDZ"/>
</dbReference>
<keyword evidence="4" id="KW-0378">Hydrolase</keyword>
<sequence>MYLGFLGVELQFDVNLMAACNGRVLQEDEDGLVAWFALSIDSASAEKFKQKHEDCYFLHPPMPALLQLPEREAGVVAQARSVLAWHSRHRFCPTCGSATKIEEGGYKKTCLKEDCPSLQGVHNTSYPRVGRAVDVVYLDFSKAFDTVSHSILLDKLAARGLDKSTLHLVRSWLDGQAQRVVMNSAALSWRPATSGVPQGSVLGPVLFNIFIDDVDEGIESFISKFADDTRLGVCVDRLEGETIEDAVRREVEEEAGVKVAHVQYISCQPWPMPSSLMIGCLAVAVSTEIKVDKNEIEDARWFTREQVFKAKLDGALSNLVQCKVSLSMAGPLDVKGAEEDGKGHKNKNQSSSDASEDRDLDNVSDSEKEGKKEKNCSPKMFSPQQDEILATVTFGESEGSSKGKITLWGKPDSSDSISLAIGKISAEVKYGSFNVKVEIKNISLFDSETKVVDEEKKSSKNKKHHERQCQKSQCSKYSKYQCPSVDHSAEHRGKYKGSSKHKIQNTINESASLEMNIETKDIQVEYTSRKKNLKVNLKACEQAQSQPLNREHEDTWSETDHSVTEALCNTDCESSFSFHEKADYTFSDGYTLLPPPKEFADCDKTHLDTIAEGVSLYPVNSRRESDSLTTALSIWRGENYFCKLNTEDYDDHTSEKEDFSKDKILFSKMNNTNCLVAINTLHNPNNGKECVNKSNVLCQERNNCDKHRDNTGPKTARRKSFPDTGLEVPSPAHPRRDSGFYSLPSLNVLLKENKAGDLHKRNSHIPTKYKELCKCPDLTSSLTEFCKYPDLTSSLTNLRSLKSSYQYALTSFDHNIIYPSEPEEDVCLDGTCLLNDYAGCVGQDEETEETLIESLHSNGTIYEKKENGCEEPLGNLSMLEEDSESTEALDKDKSEYSSIEKHVEWQNKTHLVHVSPLSASPSGEFINDKESTNYSSTESIPKQSSVLQLNVHPSYAESEVTNKMRESVLTDPPVVTGEVQGRLIQGNTTLIPKCFGSAVKKEPNFTCSIQEKSLLSSLLLDYKEHGVNKALESLSEVQDVSGNVIVESDCHNNSAQASVLSTSSVCTEKKENFTEHSNTKQRLENFCSKQSIEDSLRRELGASQLLLVAKSSFEEIESNSEIKGYYEDEDISSSVKQMSQKDLKSEMDKNRTLPLKKDTRASDSSQEDAIDQWARRRKQFKDSKKCSSTGGSSINSTITEGSINSEDARSVDLGLYSENEDRGFYTENFHSASWVFRGDDVSPDNSPRCLSKRPRPVAIRERTVKIAKGTGNYPWGFRIQFSKPILVTEVDTNSAAEEAGLQVGDILIAVNGIDVTSMPHSEAANLARKGPDILTMIVGSDISRYPNTPKPTCRGYLHKRTQSAILKGWRKRWFVLKHNGYLHYYKHKKDEGKCRPLEVTKLEGAEICVDTSLGKPFVFKCIPQAGNRIFYFCATSNQEMKRWLEAMDKAVHPIHQNHVWVDVTLHNTTLPPLAIKNPECLGLLHQLDKGKDVWIQHYCILKDGCLYFYATLRSTPAQGGLYLQGYTVSEQSLGSKRSVIELKPPSEEFKTFYLCAENVNENKRKFDIMHVLIKPLRVKRLFAGGPEYVG</sequence>
<evidence type="ECO:0000256" key="7">
    <source>
        <dbReference type="SAM" id="MobiDB-lite"/>
    </source>
</evidence>
<dbReference type="PANTHER" id="PTHR12752">
    <property type="entry name" value="PHOSPHOINOSITOL 3-PHOSPHATE-BINDING PROTEIN"/>
    <property type="match status" value="1"/>
</dbReference>
<dbReference type="InterPro" id="IPR000477">
    <property type="entry name" value="RT_dom"/>
</dbReference>
<keyword evidence="13" id="KW-1185">Reference proteome</keyword>
<protein>
    <recommendedName>
        <fullName evidence="2">NAD(+) diphosphatase</fullName>
        <ecNumber evidence="2">3.6.1.22</ecNumber>
    </recommendedName>
</protein>
<dbReference type="Pfam" id="PF00293">
    <property type="entry name" value="NUDIX"/>
    <property type="match status" value="1"/>
</dbReference>
<organism evidence="12 13">
    <name type="scientific">Hirundo rustica rustica</name>
    <dbReference type="NCBI Taxonomy" id="333673"/>
    <lineage>
        <taxon>Eukaryota</taxon>
        <taxon>Metazoa</taxon>
        <taxon>Chordata</taxon>
        <taxon>Craniata</taxon>
        <taxon>Vertebrata</taxon>
        <taxon>Euteleostomi</taxon>
        <taxon>Archelosauria</taxon>
        <taxon>Archosauria</taxon>
        <taxon>Dinosauria</taxon>
        <taxon>Saurischia</taxon>
        <taxon>Theropoda</taxon>
        <taxon>Coelurosauria</taxon>
        <taxon>Aves</taxon>
        <taxon>Neognathae</taxon>
        <taxon>Neoaves</taxon>
        <taxon>Telluraves</taxon>
        <taxon>Australaves</taxon>
        <taxon>Passeriformes</taxon>
        <taxon>Sylvioidea</taxon>
        <taxon>Hirundinidae</taxon>
        <taxon>Hirundo</taxon>
    </lineage>
</organism>
<dbReference type="SUPFAM" id="SSF50156">
    <property type="entry name" value="PDZ domain-like"/>
    <property type="match status" value="1"/>
</dbReference>
<dbReference type="Pfam" id="PF09297">
    <property type="entry name" value="Zn_ribbon_NUD"/>
    <property type="match status" value="1"/>
</dbReference>
<feature type="domain" description="Reverse transcriptase" evidence="10">
    <location>
        <begin position="1"/>
        <end position="282"/>
    </location>
</feature>
<dbReference type="Gene3D" id="2.30.29.30">
    <property type="entry name" value="Pleckstrin-homology domain (PH domain)/Phosphotyrosine-binding domain (PTB)"/>
    <property type="match status" value="2"/>
</dbReference>
<keyword evidence="5" id="KW-0460">Magnesium</keyword>
<dbReference type="Pfam" id="PF00169">
    <property type="entry name" value="PH"/>
    <property type="match status" value="2"/>
</dbReference>
<dbReference type="Gene3D" id="3.90.79.20">
    <property type="match status" value="1"/>
</dbReference>
<dbReference type="InterPro" id="IPR049734">
    <property type="entry name" value="NudC-like_C"/>
</dbReference>
<feature type="compositionally biased region" description="Basic and acidic residues" evidence="7">
    <location>
        <begin position="1139"/>
        <end position="1161"/>
    </location>
</feature>
<dbReference type="EMBL" id="QRBI01000097">
    <property type="protein sequence ID" value="RMC18139.1"/>
    <property type="molecule type" value="Genomic_DNA"/>
</dbReference>
<dbReference type="GO" id="GO:0046872">
    <property type="term" value="F:metal ion binding"/>
    <property type="evidence" value="ECO:0007669"/>
    <property type="project" value="UniProtKB-KW"/>
</dbReference>
<feature type="domain" description="PDZ" evidence="9">
    <location>
        <begin position="1263"/>
        <end position="1338"/>
    </location>
</feature>
<dbReference type="STRING" id="333673.A0A3M0KXV8"/>
<dbReference type="SUPFAM" id="SSF50729">
    <property type="entry name" value="PH domain-like"/>
    <property type="match status" value="2"/>
</dbReference>
<evidence type="ECO:0000256" key="1">
    <source>
        <dbReference type="ARBA" id="ARBA00001946"/>
    </source>
</evidence>
<name>A0A3M0KXV8_HIRRU</name>
<dbReference type="Proteomes" id="UP000269221">
    <property type="component" value="Unassembled WGS sequence"/>
</dbReference>
<dbReference type="PROSITE" id="PS50878">
    <property type="entry name" value="RT_POL"/>
    <property type="match status" value="1"/>
</dbReference>
<dbReference type="PROSITE" id="PS50003">
    <property type="entry name" value="PH_DOMAIN"/>
    <property type="match status" value="1"/>
</dbReference>
<dbReference type="InterPro" id="IPR011993">
    <property type="entry name" value="PH-like_dom_sf"/>
</dbReference>
<evidence type="ECO:0000259" key="10">
    <source>
        <dbReference type="PROSITE" id="PS50878"/>
    </source>
</evidence>
<evidence type="ECO:0000313" key="13">
    <source>
        <dbReference type="Proteomes" id="UP000269221"/>
    </source>
</evidence>
<feature type="region of interest" description="Disordered" evidence="7">
    <location>
        <begin position="703"/>
        <end position="738"/>
    </location>
</feature>
<keyword evidence="3" id="KW-0479">Metal-binding</keyword>
<dbReference type="PANTHER" id="PTHR12752:SF2">
    <property type="entry name" value="PDZ AND PLECKSTRIN HOMOLOGY DOMAINS 1"/>
    <property type="match status" value="1"/>
</dbReference>
<feature type="region of interest" description="Disordered" evidence="7">
    <location>
        <begin position="1130"/>
        <end position="1201"/>
    </location>
</feature>
<feature type="compositionally biased region" description="Basic and acidic residues" evidence="7">
    <location>
        <begin position="355"/>
        <end position="376"/>
    </location>
</feature>
<evidence type="ECO:0000256" key="4">
    <source>
        <dbReference type="ARBA" id="ARBA00022801"/>
    </source>
</evidence>
<evidence type="ECO:0000259" key="9">
    <source>
        <dbReference type="PROSITE" id="PS50106"/>
    </source>
</evidence>
<feature type="domain" description="Nudix hydrolase" evidence="11">
    <location>
        <begin position="143"/>
        <end position="326"/>
    </location>
</feature>
<evidence type="ECO:0000313" key="12">
    <source>
        <dbReference type="EMBL" id="RMC18139.1"/>
    </source>
</evidence>
<comment type="caution">
    <text evidence="12">The sequence shown here is derived from an EMBL/GenBank/DDBJ whole genome shotgun (WGS) entry which is preliminary data.</text>
</comment>
<dbReference type="SMART" id="SM00228">
    <property type="entry name" value="PDZ"/>
    <property type="match status" value="1"/>
</dbReference>
<dbReference type="Gene3D" id="2.30.42.10">
    <property type="match status" value="1"/>
</dbReference>